<keyword evidence="1" id="KW-0145">Chemotaxis</keyword>
<dbReference type="Pfam" id="PF01339">
    <property type="entry name" value="CheB_methylest"/>
    <property type="match status" value="1"/>
</dbReference>
<dbReference type="SUPFAM" id="SSF47757">
    <property type="entry name" value="Chemotaxis receptor methyltransferase CheR, N-terminal domain"/>
    <property type="match status" value="1"/>
</dbReference>
<dbReference type="CDD" id="cd16434">
    <property type="entry name" value="CheB-CheR_fusion"/>
    <property type="match status" value="1"/>
</dbReference>
<evidence type="ECO:0000256" key="2">
    <source>
        <dbReference type="SAM" id="Coils"/>
    </source>
</evidence>
<dbReference type="NCBIfam" id="TIGR00229">
    <property type="entry name" value="sensory_box"/>
    <property type="match status" value="2"/>
</dbReference>
<dbReference type="InterPro" id="IPR022642">
    <property type="entry name" value="CheR_C"/>
</dbReference>
<dbReference type="Pfam" id="PF13596">
    <property type="entry name" value="PAS_10"/>
    <property type="match status" value="1"/>
</dbReference>
<dbReference type="InterPro" id="IPR050903">
    <property type="entry name" value="Bact_Chemotaxis_MeTrfase"/>
</dbReference>
<comment type="caution">
    <text evidence="7">The sequence shown here is derived from an EMBL/GenBank/DDBJ whole genome shotgun (WGS) entry which is preliminary data.</text>
</comment>
<dbReference type="InterPro" id="IPR013767">
    <property type="entry name" value="PAS_fold"/>
</dbReference>
<dbReference type="InterPro" id="IPR000014">
    <property type="entry name" value="PAS"/>
</dbReference>
<dbReference type="PROSITE" id="PS50122">
    <property type="entry name" value="CHEB"/>
    <property type="match status" value="1"/>
</dbReference>
<evidence type="ECO:0000259" key="6">
    <source>
        <dbReference type="PROSITE" id="PS50123"/>
    </source>
</evidence>
<feature type="domain" description="PAS" evidence="3">
    <location>
        <begin position="858"/>
        <end position="911"/>
    </location>
</feature>
<dbReference type="PROSITE" id="PS50112">
    <property type="entry name" value="PAS"/>
    <property type="match status" value="2"/>
</dbReference>
<dbReference type="PANTHER" id="PTHR24422">
    <property type="entry name" value="CHEMOTAXIS PROTEIN METHYLTRANSFERASE"/>
    <property type="match status" value="1"/>
</dbReference>
<dbReference type="SUPFAM" id="SSF53335">
    <property type="entry name" value="S-adenosyl-L-methionine-dependent methyltransferases"/>
    <property type="match status" value="1"/>
</dbReference>
<feature type="domain" description="CheR-type methyltransferase" evidence="6">
    <location>
        <begin position="206"/>
        <end position="476"/>
    </location>
</feature>
<feature type="domain" description="PAS" evidence="3">
    <location>
        <begin position="969"/>
        <end position="1015"/>
    </location>
</feature>
<protein>
    <submittedName>
        <fullName evidence="7">PAS domain S-box protein</fullName>
    </submittedName>
</protein>
<feature type="active site" evidence="1">
    <location>
        <position position="141"/>
    </location>
</feature>
<sequence>MKKTKAEASFTSHLIVVGIGASAGGLEALQDFFKNMPVKTGMAFVVIQHLSPDYKSLMDELLARETSIPIQIAEDGMDVLPDHIYLIPPRKNLSIFHDKLFLETQDPKKRLNLPVDIFFRSLAMDKGKNAIGVILSGTGSDGTLGTRAIKEAGGMIMVQDEESAKFDGMPRSSIATGLVDYILPPAKMPEALVNYIKHPLVREKMTLEGELNENLDTLTKIILILRNYGGIDFSFYKDTTILRRLERRLSINRYQTLEEYLEFLKDSDKEKETLQRELLIGVTRFFRDVEAFDSLRTKVFPTWKGKSSIRIWSAGCSTGEEVYSLAILLCEFLEQQNLSLDIKIFATDVDRNSIEYAGKGFYPDSVVADLEPMLLTKYFIRKENGYQINDSIRKMIVFATHNLLKDSPFSRIDLIVCRNLFIYIRPEIQTKLLSMFYYSLNTDGYLFLGNSETLGEMSEAFEFVDTKWKIYRVKANFKGQFGKIVPLLKSGLIEPHNSFPTKVIAEDGIKIEKLLDRALSQFLPPSVIIDQSDNIIHTINDVAPYIRIHPGRFSQNLFDNLPPELSLFVSSLLRKIKRGGETISNETVFDIKGYENKQIVLQGKKIETERSDYYIISFFENAAPVFVEQPIQEKVTHQIDYRDRVEELEKELQFTKESLQATVEELETSNEELQSSNEELIASNEELQSTNEELQSVNEELYTVNTEYQVKIEELTRLNNDINNLLKNTEIGAIYLDRNLCIRKITPIISTLTPLMSSDIGRPIYHLSLGSGLENLYQDIQTVVDTLQPIDREIVLENKGCYLIRIRPYRTDYNSIDGVLIIFIDISDLKKQHELAETLSRRLENALAIGNMAWWDWDIETGVVEYDERKATMLGYRKEEFPKDVYAICSYIHPDDYDATMEAMRNYLEGKSPEWNMVYRIRRKDGSYAWYYDRGLIIERTGEGKPKRLMGTVIDFSRIRDLEIELTQRQELLETILDKIPVAATMVSSDGSITYANEKAEELLGITKEEIMHRTYDDSRWRSLDLEGRPLEPADMPFSLIKQSGKPLQGFKHYIELPGNQKKLLHIDGTPILAANGSFEGAIFVIRTEEER</sequence>
<dbReference type="InterPro" id="IPR035909">
    <property type="entry name" value="CheB_C"/>
</dbReference>
<keyword evidence="1" id="KW-0378">Hydrolase</keyword>
<feature type="domain" description="CheB-type methylesterase" evidence="5">
    <location>
        <begin position="10"/>
        <end position="199"/>
    </location>
</feature>
<evidence type="ECO:0000259" key="5">
    <source>
        <dbReference type="PROSITE" id="PS50122"/>
    </source>
</evidence>
<name>A0A7C3IIC0_9SPIR</name>
<evidence type="ECO:0000256" key="1">
    <source>
        <dbReference type="PROSITE-ProRule" id="PRU00050"/>
    </source>
</evidence>
<dbReference type="GO" id="GO:0008757">
    <property type="term" value="F:S-adenosylmethionine-dependent methyltransferase activity"/>
    <property type="evidence" value="ECO:0007669"/>
    <property type="project" value="InterPro"/>
</dbReference>
<dbReference type="InterPro" id="IPR013655">
    <property type="entry name" value="PAS_fold_3"/>
</dbReference>
<dbReference type="PROSITE" id="PS50123">
    <property type="entry name" value="CHER"/>
    <property type="match status" value="1"/>
</dbReference>
<dbReference type="GO" id="GO:0000156">
    <property type="term" value="F:phosphorelay response regulator activity"/>
    <property type="evidence" value="ECO:0007669"/>
    <property type="project" value="InterPro"/>
</dbReference>
<evidence type="ECO:0000259" key="3">
    <source>
        <dbReference type="PROSITE" id="PS50112"/>
    </source>
</evidence>
<dbReference type="InterPro" id="IPR000700">
    <property type="entry name" value="PAS-assoc_C"/>
</dbReference>
<dbReference type="GO" id="GO:0005737">
    <property type="term" value="C:cytoplasm"/>
    <property type="evidence" value="ECO:0007669"/>
    <property type="project" value="InterPro"/>
</dbReference>
<dbReference type="AlphaFoldDB" id="A0A7C3IIC0"/>
<organism evidence="7">
    <name type="scientific">Gracilinema caldarium</name>
    <dbReference type="NCBI Taxonomy" id="215591"/>
    <lineage>
        <taxon>Bacteria</taxon>
        <taxon>Pseudomonadati</taxon>
        <taxon>Spirochaetota</taxon>
        <taxon>Spirochaetia</taxon>
        <taxon>Spirochaetales</taxon>
        <taxon>Breznakiellaceae</taxon>
        <taxon>Gracilinema</taxon>
    </lineage>
</organism>
<dbReference type="Pfam" id="PF00989">
    <property type="entry name" value="PAS"/>
    <property type="match status" value="1"/>
</dbReference>
<dbReference type="GO" id="GO:0006935">
    <property type="term" value="P:chemotaxis"/>
    <property type="evidence" value="ECO:0007669"/>
    <property type="project" value="UniProtKB-UniRule"/>
</dbReference>
<dbReference type="GO" id="GO:0008984">
    <property type="term" value="F:protein-glutamate methylesterase activity"/>
    <property type="evidence" value="ECO:0007669"/>
    <property type="project" value="InterPro"/>
</dbReference>
<dbReference type="Pfam" id="PF08447">
    <property type="entry name" value="PAS_3"/>
    <property type="match status" value="1"/>
</dbReference>
<feature type="coiled-coil region" evidence="2">
    <location>
        <begin position="638"/>
        <end position="728"/>
    </location>
</feature>
<dbReference type="EMBL" id="DSVL01000362">
    <property type="protein sequence ID" value="HFH30164.1"/>
    <property type="molecule type" value="Genomic_DNA"/>
</dbReference>
<dbReference type="InterPro" id="IPR029063">
    <property type="entry name" value="SAM-dependent_MTases_sf"/>
</dbReference>
<dbReference type="Pfam" id="PF01739">
    <property type="entry name" value="CheR"/>
    <property type="match status" value="1"/>
</dbReference>
<proteinExistence type="predicted"/>
<dbReference type="SMART" id="SM00138">
    <property type="entry name" value="MeTrc"/>
    <property type="match status" value="1"/>
</dbReference>
<dbReference type="InterPro" id="IPR000780">
    <property type="entry name" value="CheR_MeTrfase"/>
</dbReference>
<dbReference type="CDD" id="cd00130">
    <property type="entry name" value="PAS"/>
    <property type="match status" value="2"/>
</dbReference>
<dbReference type="Pfam" id="PF03705">
    <property type="entry name" value="CheR_N"/>
    <property type="match status" value="1"/>
</dbReference>
<dbReference type="SUPFAM" id="SSF55785">
    <property type="entry name" value="PYP-like sensor domain (PAS domain)"/>
    <property type="match status" value="3"/>
</dbReference>
<evidence type="ECO:0000259" key="4">
    <source>
        <dbReference type="PROSITE" id="PS50113"/>
    </source>
</evidence>
<gene>
    <name evidence="7" type="ORF">ENS59_11775</name>
</gene>
<dbReference type="PRINTS" id="PR00996">
    <property type="entry name" value="CHERMTFRASE"/>
</dbReference>
<accession>A0A7C3IIC0</accession>
<feature type="active site" evidence="1">
    <location>
        <position position="22"/>
    </location>
</feature>
<dbReference type="Gene3D" id="3.30.450.20">
    <property type="entry name" value="PAS domain"/>
    <property type="match status" value="3"/>
</dbReference>
<dbReference type="InterPro" id="IPR000673">
    <property type="entry name" value="Sig_transdc_resp-reg_Me-estase"/>
</dbReference>
<dbReference type="Gene3D" id="3.40.50.150">
    <property type="entry name" value="Vaccinia Virus protein VP39"/>
    <property type="match status" value="1"/>
</dbReference>
<keyword evidence="2" id="KW-0175">Coiled coil</keyword>
<dbReference type="InterPro" id="IPR001610">
    <property type="entry name" value="PAC"/>
</dbReference>
<feature type="active site" evidence="1">
    <location>
        <position position="49"/>
    </location>
</feature>
<dbReference type="SMART" id="SM00091">
    <property type="entry name" value="PAS"/>
    <property type="match status" value="2"/>
</dbReference>
<feature type="domain" description="PAC" evidence="4">
    <location>
        <begin position="915"/>
        <end position="968"/>
    </location>
</feature>
<reference evidence="7" key="1">
    <citation type="journal article" date="2020" name="mSystems">
        <title>Genome- and Community-Level Interaction Insights into Carbon Utilization and Element Cycling Functions of Hydrothermarchaeota in Hydrothermal Sediment.</title>
        <authorList>
            <person name="Zhou Z."/>
            <person name="Liu Y."/>
            <person name="Xu W."/>
            <person name="Pan J."/>
            <person name="Luo Z.H."/>
            <person name="Li M."/>
        </authorList>
    </citation>
    <scope>NUCLEOTIDE SEQUENCE [LARGE SCALE GENOMIC DNA]</scope>
    <source>
        <strain evidence="7">SpSt-503</strain>
    </source>
</reference>
<dbReference type="PANTHER" id="PTHR24422:SF27">
    <property type="entry name" value="PROTEIN-GLUTAMATE O-METHYLTRANSFERASE"/>
    <property type="match status" value="1"/>
</dbReference>
<dbReference type="InterPro" id="IPR035965">
    <property type="entry name" value="PAS-like_dom_sf"/>
</dbReference>
<evidence type="ECO:0000313" key="7">
    <source>
        <dbReference type="EMBL" id="HFH30164.1"/>
    </source>
</evidence>
<dbReference type="PROSITE" id="PS50113">
    <property type="entry name" value="PAC"/>
    <property type="match status" value="1"/>
</dbReference>
<dbReference type="Gene3D" id="3.40.50.180">
    <property type="entry name" value="Methylesterase CheB, C-terminal domain"/>
    <property type="match status" value="1"/>
</dbReference>
<dbReference type="GO" id="GO:0006355">
    <property type="term" value="P:regulation of DNA-templated transcription"/>
    <property type="evidence" value="ECO:0007669"/>
    <property type="project" value="InterPro"/>
</dbReference>
<dbReference type="InterPro" id="IPR022641">
    <property type="entry name" value="CheR_N"/>
</dbReference>
<dbReference type="SMART" id="SM00086">
    <property type="entry name" value="PAC"/>
    <property type="match status" value="1"/>
</dbReference>
<dbReference type="SUPFAM" id="SSF52738">
    <property type="entry name" value="Methylesterase CheB, C-terminal domain"/>
    <property type="match status" value="1"/>
</dbReference>